<dbReference type="PANTHER" id="PTHR45659">
    <property type="entry name" value="HOMEOBOX PROTEIN HOX"/>
    <property type="match status" value="1"/>
</dbReference>
<evidence type="ECO:0000256" key="6">
    <source>
        <dbReference type="ARBA" id="ARBA00023125"/>
    </source>
</evidence>
<dbReference type="GO" id="GO:0000981">
    <property type="term" value="F:DNA-binding transcription factor activity, RNA polymerase II-specific"/>
    <property type="evidence" value="ECO:0007669"/>
    <property type="project" value="InterPro"/>
</dbReference>
<keyword evidence="5" id="KW-0805">Transcription regulation</keyword>
<keyword evidence="6 11" id="KW-0238">DNA-binding</keyword>
<protein>
    <recommendedName>
        <fullName evidence="10">Homeobox protein Hox-A7</fullName>
    </recommendedName>
</protein>
<keyword evidence="8" id="KW-0804">Transcription</keyword>
<comment type="subcellular location">
    <subcellularLocation>
        <location evidence="2 11 12">Nucleus</location>
    </subcellularLocation>
</comment>
<dbReference type="InterPro" id="IPR009057">
    <property type="entry name" value="Homeodomain-like_sf"/>
</dbReference>
<sequence length="294" mass="32876">MSSSYYVNALFSKYTTGAASLFQHAEPTSCSFATNSQRSGYGPGASAFTSSMPALYNVNSAIYQTPLSSGYSLGSDTYNLHCSSFDQNIPVLCNDLTKSSCEKAEASNLHSQAESNFRIYPWMRSSGMGSGRGKTKSLVQKHKRIARAAGEFYATSGRLNTELRHREKWLGWRRSRESTPGEGVPLSARSGREGASRMGIRVVQIGREDIRLNTCYQTLELEKEFHVNHYLTHLRSIEIAHALCLTKRQIKIWFQNHCMKWKKEHKEDASGGVAMANEDTTTSMEKVVEEEDAE</sequence>
<evidence type="ECO:0000256" key="8">
    <source>
        <dbReference type="ARBA" id="ARBA00023163"/>
    </source>
</evidence>
<dbReference type="InterPro" id="IPR001356">
    <property type="entry name" value="HD"/>
</dbReference>
<evidence type="ECO:0000256" key="12">
    <source>
        <dbReference type="RuleBase" id="RU000682"/>
    </source>
</evidence>
<dbReference type="CDD" id="cd00086">
    <property type="entry name" value="homeodomain"/>
    <property type="match status" value="1"/>
</dbReference>
<dbReference type="EMBL" id="JAOTOJ010000009">
    <property type="protein sequence ID" value="KAK9395742.1"/>
    <property type="molecule type" value="Genomic_DNA"/>
</dbReference>
<dbReference type="InterPro" id="IPR017970">
    <property type="entry name" value="Homeobox_CS"/>
</dbReference>
<evidence type="ECO:0000256" key="4">
    <source>
        <dbReference type="ARBA" id="ARBA00022473"/>
    </source>
</evidence>
<evidence type="ECO:0000256" key="9">
    <source>
        <dbReference type="ARBA" id="ARBA00023242"/>
    </source>
</evidence>
<feature type="region of interest" description="Disordered" evidence="13">
    <location>
        <begin position="269"/>
        <end position="294"/>
    </location>
</feature>
<dbReference type="InterPro" id="IPR050296">
    <property type="entry name" value="Antp_homeobox"/>
</dbReference>
<name>A0AAW1B2M0_CROAD</name>
<dbReference type="SMART" id="SM00389">
    <property type="entry name" value="HOX"/>
    <property type="match status" value="1"/>
</dbReference>
<evidence type="ECO:0000256" key="2">
    <source>
        <dbReference type="ARBA" id="ARBA00004123"/>
    </source>
</evidence>
<dbReference type="Proteomes" id="UP001474421">
    <property type="component" value="Unassembled WGS sequence"/>
</dbReference>
<dbReference type="PROSITE" id="PS00027">
    <property type="entry name" value="HOMEOBOX_1"/>
    <property type="match status" value="1"/>
</dbReference>
<dbReference type="AlphaFoldDB" id="A0AAW1B2M0"/>
<evidence type="ECO:0000256" key="5">
    <source>
        <dbReference type="ARBA" id="ARBA00023015"/>
    </source>
</evidence>
<evidence type="ECO:0000256" key="11">
    <source>
        <dbReference type="PROSITE-ProRule" id="PRU00108"/>
    </source>
</evidence>
<keyword evidence="7 11" id="KW-0371">Homeobox</keyword>
<comment type="similarity">
    <text evidence="3">Belongs to the Antp homeobox family.</text>
</comment>
<evidence type="ECO:0000313" key="15">
    <source>
        <dbReference type="EMBL" id="KAK9395742.1"/>
    </source>
</evidence>
<proteinExistence type="inferred from homology"/>
<dbReference type="SUPFAM" id="SSF46689">
    <property type="entry name" value="Homeodomain-like"/>
    <property type="match status" value="1"/>
</dbReference>
<dbReference type="GO" id="GO:0000978">
    <property type="term" value="F:RNA polymerase II cis-regulatory region sequence-specific DNA binding"/>
    <property type="evidence" value="ECO:0007669"/>
    <property type="project" value="TreeGrafter"/>
</dbReference>
<dbReference type="Gene3D" id="1.10.10.60">
    <property type="entry name" value="Homeodomain-like"/>
    <property type="match status" value="1"/>
</dbReference>
<evidence type="ECO:0000256" key="1">
    <source>
        <dbReference type="ARBA" id="ARBA00003263"/>
    </source>
</evidence>
<feature type="DNA-binding region" description="Homeobox" evidence="11">
    <location>
        <begin position="219"/>
        <end position="265"/>
    </location>
</feature>
<organism evidence="15 16">
    <name type="scientific">Crotalus adamanteus</name>
    <name type="common">Eastern diamondback rattlesnake</name>
    <dbReference type="NCBI Taxonomy" id="8729"/>
    <lineage>
        <taxon>Eukaryota</taxon>
        <taxon>Metazoa</taxon>
        <taxon>Chordata</taxon>
        <taxon>Craniata</taxon>
        <taxon>Vertebrata</taxon>
        <taxon>Euteleostomi</taxon>
        <taxon>Lepidosauria</taxon>
        <taxon>Squamata</taxon>
        <taxon>Bifurcata</taxon>
        <taxon>Unidentata</taxon>
        <taxon>Episquamata</taxon>
        <taxon>Toxicofera</taxon>
        <taxon>Serpentes</taxon>
        <taxon>Colubroidea</taxon>
        <taxon>Viperidae</taxon>
        <taxon>Crotalinae</taxon>
        <taxon>Crotalus</taxon>
    </lineage>
</organism>
<evidence type="ECO:0000256" key="3">
    <source>
        <dbReference type="ARBA" id="ARBA00009107"/>
    </source>
</evidence>
<evidence type="ECO:0000259" key="14">
    <source>
        <dbReference type="PROSITE" id="PS50071"/>
    </source>
</evidence>
<gene>
    <name evidence="15" type="ORF">NXF25_019103</name>
</gene>
<comment type="caution">
    <text evidence="15">The sequence shown here is derived from an EMBL/GenBank/DDBJ whole genome shotgun (WGS) entry which is preliminary data.</text>
</comment>
<dbReference type="PROSITE" id="PS50071">
    <property type="entry name" value="HOMEOBOX_2"/>
    <property type="match status" value="1"/>
</dbReference>
<evidence type="ECO:0000313" key="16">
    <source>
        <dbReference type="Proteomes" id="UP001474421"/>
    </source>
</evidence>
<feature type="domain" description="Homeobox" evidence="14">
    <location>
        <begin position="217"/>
        <end position="264"/>
    </location>
</feature>
<reference evidence="15 16" key="1">
    <citation type="journal article" date="2024" name="Proc. Natl. Acad. Sci. U.S.A.">
        <title>The genetic regulatory architecture and epigenomic basis for age-related changes in rattlesnake venom.</title>
        <authorList>
            <person name="Hogan M.P."/>
            <person name="Holding M.L."/>
            <person name="Nystrom G.S."/>
            <person name="Colston T.J."/>
            <person name="Bartlett D.A."/>
            <person name="Mason A.J."/>
            <person name="Ellsworth S.A."/>
            <person name="Rautsaw R.M."/>
            <person name="Lawrence K.C."/>
            <person name="Strickland J.L."/>
            <person name="He B."/>
            <person name="Fraser P."/>
            <person name="Margres M.J."/>
            <person name="Gilbert D.M."/>
            <person name="Gibbs H.L."/>
            <person name="Parkinson C.L."/>
            <person name="Rokyta D.R."/>
        </authorList>
    </citation>
    <scope>NUCLEOTIDE SEQUENCE [LARGE SCALE GENOMIC DNA]</scope>
    <source>
        <strain evidence="15">DRR0105</strain>
    </source>
</reference>
<dbReference type="GO" id="GO:0005634">
    <property type="term" value="C:nucleus"/>
    <property type="evidence" value="ECO:0007669"/>
    <property type="project" value="UniProtKB-SubCell"/>
</dbReference>
<comment type="function">
    <text evidence="1">Sequence-specific transcription factor which is part of a developmental regulatory system that provides cells with specific positional identities on the anterior-posterior axis.</text>
</comment>
<dbReference type="InterPro" id="IPR001827">
    <property type="entry name" value="Homeobox_Antennapedia_CS"/>
</dbReference>
<keyword evidence="9 11" id="KW-0539">Nucleus</keyword>
<dbReference type="PANTHER" id="PTHR45659:SF12">
    <property type="entry name" value="HOMEOBOX PROTEIN HOX-A7"/>
    <property type="match status" value="1"/>
</dbReference>
<evidence type="ECO:0000256" key="10">
    <source>
        <dbReference type="ARBA" id="ARBA00040116"/>
    </source>
</evidence>
<keyword evidence="16" id="KW-1185">Reference proteome</keyword>
<dbReference type="PROSITE" id="PS00032">
    <property type="entry name" value="ANTENNAPEDIA"/>
    <property type="match status" value="1"/>
</dbReference>
<accession>A0AAW1B2M0</accession>
<dbReference type="GO" id="GO:0009952">
    <property type="term" value="P:anterior/posterior pattern specification"/>
    <property type="evidence" value="ECO:0007669"/>
    <property type="project" value="TreeGrafter"/>
</dbReference>
<evidence type="ECO:0000256" key="13">
    <source>
        <dbReference type="SAM" id="MobiDB-lite"/>
    </source>
</evidence>
<keyword evidence="4" id="KW-0217">Developmental protein</keyword>
<evidence type="ECO:0000256" key="7">
    <source>
        <dbReference type="ARBA" id="ARBA00023155"/>
    </source>
</evidence>
<dbReference type="Pfam" id="PF00046">
    <property type="entry name" value="Homeodomain"/>
    <property type="match status" value="1"/>
</dbReference>